<reference evidence="2 3" key="1">
    <citation type="submission" date="2018-05" db="EMBL/GenBank/DDBJ databases">
        <title>Marinilabilia rubrum sp. nov., isolated from saltern sediment.</title>
        <authorList>
            <person name="Zhang R."/>
        </authorList>
    </citation>
    <scope>NUCLEOTIDE SEQUENCE [LARGE SCALE GENOMIC DNA]</scope>
    <source>
        <strain evidence="2 3">WTE16</strain>
    </source>
</reference>
<name>A0A2U2BDB7_9BACT</name>
<comment type="caution">
    <text evidence="2">The sequence shown here is derived from an EMBL/GenBank/DDBJ whole genome shotgun (WGS) entry which is preliminary data.</text>
</comment>
<feature type="transmembrane region" description="Helical" evidence="1">
    <location>
        <begin position="271"/>
        <end position="289"/>
    </location>
</feature>
<sequence>MQISPRFIKRFLALISFIAITWVVYRLWNLENWNSFGDYLSNHRLEAFRLMGIQLVLLFINLRLESRRWQLLIAPISNISIWKSFYQVLKGIQMGMITPARAGDPIGKSVFFKTTERWRVVLLSFAGSIIQNVIILVAAVAALFATGINNHPLKEKFVNYYSETDSYWTWGVVATVLIIVFLLMRHHLWSGNISEKFKSHVLVFKEHRISNLVRITMLTALRFLVFSFQFYLLLRFFGLNDIRNGFLSVFIYYGALSFLPSTGAGDLGLRASLALIIFGQTELAGPAIVMSSLLLWFFNLGIPAVLPSLSSIPSVFKQKIQKRTLPV</sequence>
<dbReference type="Proteomes" id="UP000244956">
    <property type="component" value="Unassembled WGS sequence"/>
</dbReference>
<feature type="transmembrane region" description="Helical" evidence="1">
    <location>
        <begin position="167"/>
        <end position="184"/>
    </location>
</feature>
<accession>A0A2U2BDB7</accession>
<dbReference type="OrthoDB" id="1121314at2"/>
<keyword evidence="1" id="KW-0472">Membrane</keyword>
<dbReference type="AlphaFoldDB" id="A0A2U2BDB7"/>
<keyword evidence="1" id="KW-1133">Transmembrane helix</keyword>
<evidence type="ECO:0000313" key="3">
    <source>
        <dbReference type="Proteomes" id="UP000244956"/>
    </source>
</evidence>
<feature type="transmembrane region" description="Helical" evidence="1">
    <location>
        <begin position="47"/>
        <end position="64"/>
    </location>
</feature>
<keyword evidence="3" id="KW-1185">Reference proteome</keyword>
<feature type="transmembrane region" description="Helical" evidence="1">
    <location>
        <begin position="215"/>
        <end position="236"/>
    </location>
</feature>
<evidence type="ECO:0000313" key="2">
    <source>
        <dbReference type="EMBL" id="PWE01065.1"/>
    </source>
</evidence>
<feature type="transmembrane region" description="Helical" evidence="1">
    <location>
        <begin position="295"/>
        <end position="316"/>
    </location>
</feature>
<organism evidence="2 3">
    <name type="scientific">Marinilabilia rubra</name>
    <dbReference type="NCBI Taxonomy" id="2162893"/>
    <lineage>
        <taxon>Bacteria</taxon>
        <taxon>Pseudomonadati</taxon>
        <taxon>Bacteroidota</taxon>
        <taxon>Bacteroidia</taxon>
        <taxon>Marinilabiliales</taxon>
        <taxon>Marinilabiliaceae</taxon>
        <taxon>Marinilabilia</taxon>
    </lineage>
</organism>
<feature type="transmembrane region" description="Helical" evidence="1">
    <location>
        <begin position="7"/>
        <end position="27"/>
    </location>
</feature>
<evidence type="ECO:0000256" key="1">
    <source>
        <dbReference type="SAM" id="Phobius"/>
    </source>
</evidence>
<feature type="transmembrane region" description="Helical" evidence="1">
    <location>
        <begin position="120"/>
        <end position="147"/>
    </location>
</feature>
<proteinExistence type="predicted"/>
<keyword evidence="1" id="KW-0812">Transmembrane</keyword>
<dbReference type="RefSeq" id="WP_109262520.1">
    <property type="nucleotide sequence ID" value="NZ_QEWP01000001.1"/>
</dbReference>
<feature type="transmembrane region" description="Helical" evidence="1">
    <location>
        <begin position="242"/>
        <end position="259"/>
    </location>
</feature>
<protein>
    <recommendedName>
        <fullName evidence="4">TIGR00374 family protein</fullName>
    </recommendedName>
</protein>
<gene>
    <name evidence="2" type="ORF">DDZ16_00830</name>
</gene>
<dbReference type="EMBL" id="QEWP01000001">
    <property type="protein sequence ID" value="PWE01065.1"/>
    <property type="molecule type" value="Genomic_DNA"/>
</dbReference>
<evidence type="ECO:0008006" key="4">
    <source>
        <dbReference type="Google" id="ProtNLM"/>
    </source>
</evidence>